<comment type="caution">
    <text evidence="6">The sequence shown here is derived from an EMBL/GenBank/DDBJ whole genome shotgun (WGS) entry which is preliminary data.</text>
</comment>
<dbReference type="RefSeq" id="WP_188688970.1">
    <property type="nucleotide sequence ID" value="NZ_BMLS01000001.1"/>
</dbReference>
<keyword evidence="3" id="KW-0963">Cytoplasm</keyword>
<evidence type="ECO:0000259" key="5">
    <source>
        <dbReference type="Pfam" id="PF00582"/>
    </source>
</evidence>
<evidence type="ECO:0000256" key="3">
    <source>
        <dbReference type="ARBA" id="ARBA00022490"/>
    </source>
</evidence>
<dbReference type="CDD" id="cd00293">
    <property type="entry name" value="USP-like"/>
    <property type="match status" value="1"/>
</dbReference>
<dbReference type="Pfam" id="PF00582">
    <property type="entry name" value="Usp"/>
    <property type="match status" value="2"/>
</dbReference>
<dbReference type="InterPro" id="IPR006016">
    <property type="entry name" value="UspA"/>
</dbReference>
<evidence type="ECO:0000313" key="6">
    <source>
        <dbReference type="EMBL" id="GGO63884.1"/>
    </source>
</evidence>
<evidence type="ECO:0000256" key="4">
    <source>
        <dbReference type="ARBA" id="ARBA00037131"/>
    </source>
</evidence>
<evidence type="ECO:0000256" key="1">
    <source>
        <dbReference type="ARBA" id="ARBA00004496"/>
    </source>
</evidence>
<feature type="domain" description="UspA" evidence="5">
    <location>
        <begin position="7"/>
        <end position="143"/>
    </location>
</feature>
<evidence type="ECO:0000256" key="2">
    <source>
        <dbReference type="ARBA" id="ARBA00008791"/>
    </source>
</evidence>
<dbReference type="Gene3D" id="3.40.50.12370">
    <property type="match status" value="1"/>
</dbReference>
<dbReference type="GO" id="GO:0005737">
    <property type="term" value="C:cytoplasm"/>
    <property type="evidence" value="ECO:0007669"/>
    <property type="project" value="UniProtKB-SubCell"/>
</dbReference>
<protein>
    <submittedName>
        <fullName evidence="6">Universal stress protein</fullName>
    </submittedName>
</protein>
<sequence>MQKLEHILFLSNPTINQDAAIRQVKQLCQATGARLTLIDVVPKTNPIWQKYQESLGDVEGQITKQMRNELQSLEADFRQSGIQVKSQLEVGRAHEAVIEQVKQAPTDLVIVNAHHGQSLKQAFFGSTALHLIRKCPCPVMAVRSGNRQPPQRVMAAIDLTSDTGFEANRRSMNPDILHSAEYLGKQLHMELHVVQAWQLENEGYLQLRGGLEDNIMEELMKDMRSEFVSITDHYCSEHLAQPLSPGQRHVVHGHAAHVIASQSQLHDIDLLVMGTVSRHGLKGLLIGNTAEEILSVTDCSVLVLKPKDA</sequence>
<evidence type="ECO:0000313" key="7">
    <source>
        <dbReference type="Proteomes" id="UP000606935"/>
    </source>
</evidence>
<dbReference type="Proteomes" id="UP000606935">
    <property type="component" value="Unassembled WGS sequence"/>
</dbReference>
<comment type="function">
    <text evidence="4">Required for resistance to DNA-damaging agents.</text>
</comment>
<dbReference type="AlphaFoldDB" id="A0A917YQY8"/>
<feature type="domain" description="UspA" evidence="5">
    <location>
        <begin position="173"/>
        <end position="305"/>
    </location>
</feature>
<dbReference type="SUPFAM" id="SSF52402">
    <property type="entry name" value="Adenine nucleotide alpha hydrolases-like"/>
    <property type="match status" value="2"/>
</dbReference>
<reference evidence="6" key="1">
    <citation type="journal article" date="2014" name="Int. J. Syst. Evol. Microbiol.">
        <title>Complete genome sequence of Corynebacterium casei LMG S-19264T (=DSM 44701T), isolated from a smear-ripened cheese.</title>
        <authorList>
            <consortium name="US DOE Joint Genome Institute (JGI-PGF)"/>
            <person name="Walter F."/>
            <person name="Albersmeier A."/>
            <person name="Kalinowski J."/>
            <person name="Ruckert C."/>
        </authorList>
    </citation>
    <scope>NUCLEOTIDE SEQUENCE</scope>
    <source>
        <strain evidence="6">CGMCC 1.7086</strain>
    </source>
</reference>
<comment type="subcellular location">
    <subcellularLocation>
        <location evidence="1">Cytoplasm</location>
    </subcellularLocation>
</comment>
<name>A0A917YQY8_9ALTE</name>
<reference evidence="6" key="2">
    <citation type="submission" date="2020-09" db="EMBL/GenBank/DDBJ databases">
        <authorList>
            <person name="Sun Q."/>
            <person name="Zhou Y."/>
        </authorList>
    </citation>
    <scope>NUCLEOTIDE SEQUENCE</scope>
    <source>
        <strain evidence="6">CGMCC 1.7086</strain>
    </source>
</reference>
<dbReference type="EMBL" id="BMLS01000001">
    <property type="protein sequence ID" value="GGO63884.1"/>
    <property type="molecule type" value="Genomic_DNA"/>
</dbReference>
<comment type="similarity">
    <text evidence="2">Belongs to the universal stress protein A family.</text>
</comment>
<keyword evidence="7" id="KW-1185">Reference proteome</keyword>
<proteinExistence type="inferred from homology"/>
<gene>
    <name evidence="6" type="ORF">GCM10010982_01960</name>
</gene>
<dbReference type="PANTHER" id="PTHR47892">
    <property type="entry name" value="UNIVERSAL STRESS PROTEIN E"/>
    <property type="match status" value="1"/>
</dbReference>
<organism evidence="6 7">
    <name type="scientific">Bowmanella pacifica</name>
    <dbReference type="NCBI Taxonomy" id="502051"/>
    <lineage>
        <taxon>Bacteria</taxon>
        <taxon>Pseudomonadati</taxon>
        <taxon>Pseudomonadota</taxon>
        <taxon>Gammaproteobacteria</taxon>
        <taxon>Alteromonadales</taxon>
        <taxon>Alteromonadaceae</taxon>
        <taxon>Bowmanella</taxon>
    </lineage>
</organism>
<accession>A0A917YQY8</accession>
<dbReference type="PANTHER" id="PTHR47892:SF1">
    <property type="entry name" value="UNIVERSAL STRESS PROTEIN E"/>
    <property type="match status" value="1"/>
</dbReference>